<comment type="subcellular location">
    <subcellularLocation>
        <location evidence="1">Virion</location>
    </subcellularLocation>
</comment>
<evidence type="ECO:0000256" key="2">
    <source>
        <dbReference type="SAM" id="MobiDB-lite"/>
    </source>
</evidence>
<dbReference type="Gene3D" id="3.30.2400.10">
    <property type="entry name" value="Major capsid protein gp5"/>
    <property type="match status" value="1"/>
</dbReference>
<reference evidence="4 5" key="1">
    <citation type="submission" date="2018-05" db="EMBL/GenBank/DDBJ databases">
        <title>Genomic Encyclopedia of Type Strains, Phase IV (KMG-IV): sequencing the most valuable type-strain genomes for metagenomic binning, comparative biology and taxonomic classification.</title>
        <authorList>
            <person name="Goeker M."/>
        </authorList>
    </citation>
    <scope>NUCLEOTIDE SEQUENCE [LARGE SCALE GENOMIC DNA]</scope>
    <source>
        <strain evidence="4 5">DSM 6986</strain>
    </source>
</reference>
<dbReference type="InterPro" id="IPR024455">
    <property type="entry name" value="Phage_capsid"/>
</dbReference>
<comment type="caution">
    <text evidence="4">The sequence shown here is derived from an EMBL/GenBank/DDBJ whole genome shotgun (WGS) entry which is preliminary data.</text>
</comment>
<gene>
    <name evidence="4" type="ORF">C7441_104140</name>
</gene>
<evidence type="ECO:0000313" key="5">
    <source>
        <dbReference type="Proteomes" id="UP000245396"/>
    </source>
</evidence>
<organism evidence="4 5">
    <name type="scientific">Pseudaminobacter salicylatoxidans</name>
    <dbReference type="NCBI Taxonomy" id="93369"/>
    <lineage>
        <taxon>Bacteria</taxon>
        <taxon>Pseudomonadati</taxon>
        <taxon>Pseudomonadota</taxon>
        <taxon>Alphaproteobacteria</taxon>
        <taxon>Hyphomicrobiales</taxon>
        <taxon>Phyllobacteriaceae</taxon>
        <taxon>Pseudaminobacter</taxon>
    </lineage>
</organism>
<accession>A0A316C500</accession>
<feature type="domain" description="Phage capsid-like C-terminal" evidence="3">
    <location>
        <begin position="96"/>
        <end position="364"/>
    </location>
</feature>
<evidence type="ECO:0000256" key="1">
    <source>
        <dbReference type="ARBA" id="ARBA00004328"/>
    </source>
</evidence>
<dbReference type="SUPFAM" id="SSF56563">
    <property type="entry name" value="Major capsid protein gp5"/>
    <property type="match status" value="1"/>
</dbReference>
<sequence length="371" mass="40112">MTNLASMISELGDKFTNTTGDLASRLSELEKRAAREPSGDYIAVNDDNPLAAAMLDSKEVQNLTSTFRGKAIVKMTGENAAITSAPSTVGSNTSPGTSLVPAHRVPGIITPYERELRVRDVIGSARTTSNNVEYPRETGFDNKAAPVAEGNKKPQSDITFDLDSAPVRTIAHTFKISRQMLDDVPALAAYVGRRGTYGLKFVEDQQLLFGDGTGQNIHGLVPRATAFNPQFTSPNETSIDRILQAISQAEDADVPVNAVVLSKRDWRKLTGTKDLGGNYISDQAPFGLVDPRVWSLPIVATNAMPVGEFLTGAFGDGAQIFDRLDVEVLISTENEDDFIRNLATVRIEERLALAVYRPNAFVAGDLEPTTP</sequence>
<dbReference type="InterPro" id="IPR054612">
    <property type="entry name" value="Phage_capsid-like_C"/>
</dbReference>
<proteinExistence type="predicted"/>
<dbReference type="NCBIfam" id="TIGR01554">
    <property type="entry name" value="major_cap_HK97"/>
    <property type="match status" value="1"/>
</dbReference>
<protein>
    <submittedName>
        <fullName evidence="4">HK97 family phage major capsid protein</fullName>
    </submittedName>
</protein>
<dbReference type="RefSeq" id="WP_109612293.1">
    <property type="nucleotide sequence ID" value="NZ_QGGG01000004.1"/>
</dbReference>
<dbReference type="EMBL" id="QGGG01000004">
    <property type="protein sequence ID" value="PWJ84872.1"/>
    <property type="molecule type" value="Genomic_DNA"/>
</dbReference>
<name>A0A316C500_PSESE</name>
<dbReference type="AlphaFoldDB" id="A0A316C500"/>
<evidence type="ECO:0000259" key="3">
    <source>
        <dbReference type="Pfam" id="PF05065"/>
    </source>
</evidence>
<dbReference type="OrthoDB" id="637859at2"/>
<keyword evidence="5" id="KW-1185">Reference proteome</keyword>
<dbReference type="Gene3D" id="3.30.2320.10">
    <property type="entry name" value="hypothetical protein PF0899 domain"/>
    <property type="match status" value="1"/>
</dbReference>
<evidence type="ECO:0000313" key="4">
    <source>
        <dbReference type="EMBL" id="PWJ84872.1"/>
    </source>
</evidence>
<feature type="region of interest" description="Disordered" evidence="2">
    <location>
        <begin position="132"/>
        <end position="157"/>
    </location>
</feature>
<dbReference type="Proteomes" id="UP000245396">
    <property type="component" value="Unassembled WGS sequence"/>
</dbReference>
<dbReference type="Pfam" id="PF05065">
    <property type="entry name" value="Phage_capsid"/>
    <property type="match status" value="1"/>
</dbReference>